<protein>
    <submittedName>
        <fullName evidence="10">TLC domain-containing protein</fullName>
    </submittedName>
</protein>
<feature type="transmembrane region" description="Helical" evidence="8">
    <location>
        <begin position="371"/>
        <end position="392"/>
    </location>
</feature>
<comment type="subcellular location">
    <subcellularLocation>
        <location evidence="1">Membrane</location>
        <topology evidence="1">Multi-pass membrane protein</topology>
    </subcellularLocation>
</comment>
<evidence type="ECO:0000313" key="11">
    <source>
        <dbReference type="Proteomes" id="UP001244011"/>
    </source>
</evidence>
<comment type="similarity">
    <text evidence="2">Belongs to the sphingosine N-acyltransferase family.</text>
</comment>
<feature type="transmembrane region" description="Helical" evidence="8">
    <location>
        <begin position="263"/>
        <end position="282"/>
    </location>
</feature>
<evidence type="ECO:0000256" key="5">
    <source>
        <dbReference type="ARBA" id="ARBA00023136"/>
    </source>
</evidence>
<feature type="transmembrane region" description="Helical" evidence="8">
    <location>
        <begin position="67"/>
        <end position="89"/>
    </location>
</feature>
<dbReference type="GeneID" id="85311977"/>
<dbReference type="GO" id="GO:0046513">
    <property type="term" value="P:ceramide biosynthetic process"/>
    <property type="evidence" value="ECO:0007669"/>
    <property type="project" value="InterPro"/>
</dbReference>
<dbReference type="Pfam" id="PF03798">
    <property type="entry name" value="TRAM_LAG1_CLN8"/>
    <property type="match status" value="1"/>
</dbReference>
<evidence type="ECO:0000256" key="7">
    <source>
        <dbReference type="SAM" id="MobiDB-lite"/>
    </source>
</evidence>
<dbReference type="SMART" id="SM00724">
    <property type="entry name" value="TLC"/>
    <property type="match status" value="1"/>
</dbReference>
<evidence type="ECO:0000259" key="9">
    <source>
        <dbReference type="PROSITE" id="PS50922"/>
    </source>
</evidence>
<keyword evidence="11" id="KW-1185">Reference proteome</keyword>
<proteinExistence type="inferred from homology"/>
<name>A0AAJ0BVC4_9PEZI</name>
<feature type="compositionally biased region" description="Acidic residues" evidence="7">
    <location>
        <begin position="408"/>
        <end position="423"/>
    </location>
</feature>
<evidence type="ECO:0000256" key="4">
    <source>
        <dbReference type="ARBA" id="ARBA00022989"/>
    </source>
</evidence>
<sequence length="484" mass="55393">MNSVSNDANQMNATPQGPARASVRKPVRREHSGKKETMNGPLYMQASNNVVLVRRLKKKGQGPMKQLSRWFVENQIGLSFNLLTLLLLVHGCMPKARPYTTKFYSLAYRNPSTGNYRLGSDDAYIIMFCIILLTGLRAATMEYILAPFAKHQGISKRKDITRFSEQAWLLIYYSVFWSLGMYIYSTSPYFMNLENLWTDWPNRELTGIMKGYMLAQLSFWIQQVIVINIEERRKDHLQMLTHHVVTISLIYTSYRYHHTRVGNLILVLMDVVDIFLPTAKCLKYLGYKTLCDYAFGVFMVSWFIARHVLYLTVCYSVYAHSHPIIPDGCFKGPNANLTGPFDAPVNRGPIYMLEPLWETDGVVCYDKPVKWWFLSMLLFLQVVTLVWFTMIVRVAINVLKGSGADDSRSDDEGDGLEDDEEDEFVYEEAQPLEEEVGADELDLASWERRTGAKRQASAATGVSLPSHSDRKELLGRIGCEKQVD</sequence>
<reference evidence="10" key="1">
    <citation type="submission" date="2023-06" db="EMBL/GenBank/DDBJ databases">
        <title>Genome-scale phylogeny and comparative genomics of the fungal order Sordariales.</title>
        <authorList>
            <consortium name="Lawrence Berkeley National Laboratory"/>
            <person name="Hensen N."/>
            <person name="Bonometti L."/>
            <person name="Westerberg I."/>
            <person name="Brannstrom I.O."/>
            <person name="Guillou S."/>
            <person name="Cros-Aarteil S."/>
            <person name="Calhoun S."/>
            <person name="Haridas S."/>
            <person name="Kuo A."/>
            <person name="Mondo S."/>
            <person name="Pangilinan J."/>
            <person name="Riley R."/>
            <person name="Labutti K."/>
            <person name="Andreopoulos B."/>
            <person name="Lipzen A."/>
            <person name="Chen C."/>
            <person name="Yanf M."/>
            <person name="Daum C."/>
            <person name="Ng V."/>
            <person name="Clum A."/>
            <person name="Steindorff A."/>
            <person name="Ohm R."/>
            <person name="Martin F."/>
            <person name="Silar P."/>
            <person name="Natvig D."/>
            <person name="Lalanne C."/>
            <person name="Gautier V."/>
            <person name="Ament-Velasquez S.L."/>
            <person name="Kruys A."/>
            <person name="Hutchinson M.I."/>
            <person name="Powell A.J."/>
            <person name="Barry K."/>
            <person name="Miller A.N."/>
            <person name="Grigoriev I.V."/>
            <person name="Debuchy R."/>
            <person name="Gladieux P."/>
            <person name="Thoren M.H."/>
            <person name="Johannesson H."/>
        </authorList>
    </citation>
    <scope>NUCLEOTIDE SEQUENCE</scope>
    <source>
        <strain evidence="10">8032-3</strain>
    </source>
</reference>
<feature type="domain" description="TLC" evidence="9">
    <location>
        <begin position="161"/>
        <end position="400"/>
    </location>
</feature>
<dbReference type="PANTHER" id="PTHR12560:SF0">
    <property type="entry name" value="LD18904P"/>
    <property type="match status" value="1"/>
</dbReference>
<keyword evidence="3 6" id="KW-0812">Transmembrane</keyword>
<feature type="transmembrane region" description="Helical" evidence="8">
    <location>
        <begin position="205"/>
        <end position="227"/>
    </location>
</feature>
<dbReference type="EMBL" id="MU839022">
    <property type="protein sequence ID" value="KAK1764073.1"/>
    <property type="molecule type" value="Genomic_DNA"/>
</dbReference>
<dbReference type="AlphaFoldDB" id="A0AAJ0BVC4"/>
<dbReference type="InterPro" id="IPR016439">
    <property type="entry name" value="Lag1/Lac1-like"/>
</dbReference>
<dbReference type="InterPro" id="IPR006634">
    <property type="entry name" value="TLC-dom"/>
</dbReference>
<evidence type="ECO:0000313" key="10">
    <source>
        <dbReference type="EMBL" id="KAK1764073.1"/>
    </source>
</evidence>
<evidence type="ECO:0000256" key="6">
    <source>
        <dbReference type="PROSITE-ProRule" id="PRU00205"/>
    </source>
</evidence>
<organism evidence="10 11">
    <name type="scientific">Phialemonium atrogriseum</name>
    <dbReference type="NCBI Taxonomy" id="1093897"/>
    <lineage>
        <taxon>Eukaryota</taxon>
        <taxon>Fungi</taxon>
        <taxon>Dikarya</taxon>
        <taxon>Ascomycota</taxon>
        <taxon>Pezizomycotina</taxon>
        <taxon>Sordariomycetes</taxon>
        <taxon>Sordariomycetidae</taxon>
        <taxon>Cephalothecales</taxon>
        <taxon>Cephalothecaceae</taxon>
        <taxon>Phialemonium</taxon>
    </lineage>
</organism>
<evidence type="ECO:0000256" key="3">
    <source>
        <dbReference type="ARBA" id="ARBA00022692"/>
    </source>
</evidence>
<feature type="transmembrane region" description="Helical" evidence="8">
    <location>
        <begin position="167"/>
        <end position="185"/>
    </location>
</feature>
<accession>A0AAJ0BVC4</accession>
<dbReference type="Proteomes" id="UP001244011">
    <property type="component" value="Unassembled WGS sequence"/>
</dbReference>
<feature type="compositionally biased region" description="Polar residues" evidence="7">
    <location>
        <begin position="1"/>
        <end position="15"/>
    </location>
</feature>
<feature type="region of interest" description="Disordered" evidence="7">
    <location>
        <begin position="1"/>
        <end position="39"/>
    </location>
</feature>
<dbReference type="PROSITE" id="PS50922">
    <property type="entry name" value="TLC"/>
    <property type="match status" value="1"/>
</dbReference>
<evidence type="ECO:0000256" key="1">
    <source>
        <dbReference type="ARBA" id="ARBA00004141"/>
    </source>
</evidence>
<dbReference type="GO" id="GO:0016020">
    <property type="term" value="C:membrane"/>
    <property type="evidence" value="ECO:0007669"/>
    <property type="project" value="UniProtKB-SubCell"/>
</dbReference>
<feature type="transmembrane region" description="Helical" evidence="8">
    <location>
        <begin position="123"/>
        <end position="146"/>
    </location>
</feature>
<feature type="transmembrane region" description="Helical" evidence="8">
    <location>
        <begin position="294"/>
        <end position="318"/>
    </location>
</feature>
<dbReference type="RefSeq" id="XP_060280286.1">
    <property type="nucleotide sequence ID" value="XM_060428790.1"/>
</dbReference>
<dbReference type="PANTHER" id="PTHR12560">
    <property type="entry name" value="LONGEVITY ASSURANCE FACTOR 1 LAG1"/>
    <property type="match status" value="1"/>
</dbReference>
<keyword evidence="4 8" id="KW-1133">Transmembrane helix</keyword>
<dbReference type="GO" id="GO:0050291">
    <property type="term" value="F:sphingosine N-acyltransferase activity"/>
    <property type="evidence" value="ECO:0007669"/>
    <property type="project" value="InterPro"/>
</dbReference>
<dbReference type="PIRSF" id="PIRSF005225">
    <property type="entry name" value="LAG1_LAC1"/>
    <property type="match status" value="1"/>
</dbReference>
<comment type="caution">
    <text evidence="10">The sequence shown here is derived from an EMBL/GenBank/DDBJ whole genome shotgun (WGS) entry which is preliminary data.</text>
</comment>
<evidence type="ECO:0000256" key="8">
    <source>
        <dbReference type="SAM" id="Phobius"/>
    </source>
</evidence>
<keyword evidence="5 6" id="KW-0472">Membrane</keyword>
<evidence type="ECO:0000256" key="2">
    <source>
        <dbReference type="ARBA" id="ARBA00009808"/>
    </source>
</evidence>
<gene>
    <name evidence="10" type="ORF">QBC33DRAFT_547955</name>
</gene>
<feature type="region of interest" description="Disordered" evidence="7">
    <location>
        <begin position="403"/>
        <end position="423"/>
    </location>
</feature>